<reference evidence="1" key="1">
    <citation type="journal article" date="2015" name="Nature">
        <title>Complex archaea that bridge the gap between prokaryotes and eukaryotes.</title>
        <authorList>
            <person name="Spang A."/>
            <person name="Saw J.H."/>
            <person name="Jorgensen S.L."/>
            <person name="Zaremba-Niedzwiedzka K."/>
            <person name="Martijn J."/>
            <person name="Lind A.E."/>
            <person name="van Eijk R."/>
            <person name="Schleper C."/>
            <person name="Guy L."/>
            <person name="Ettema T.J."/>
        </authorList>
    </citation>
    <scope>NUCLEOTIDE SEQUENCE</scope>
</reference>
<proteinExistence type="predicted"/>
<dbReference type="EMBL" id="LAZR01000431">
    <property type="protein sequence ID" value="KKN69207.1"/>
    <property type="molecule type" value="Genomic_DNA"/>
</dbReference>
<sequence>MDAELRVKELEHHFGRIAIEVGKIQGDLMLYRGEHPDESYEKLEDDPLFMIGVDAARIMTAAVAIRNDRCEHPDSETFECVHEWSEGALLPIRSCDLCWLEEPSTLDPDLPEGKRLHRAPA</sequence>
<accession>A0A0F9T2Y3</accession>
<protein>
    <submittedName>
        <fullName evidence="1">Uncharacterized protein</fullName>
    </submittedName>
</protein>
<evidence type="ECO:0000313" key="1">
    <source>
        <dbReference type="EMBL" id="KKN69207.1"/>
    </source>
</evidence>
<gene>
    <name evidence="1" type="ORF">LCGC14_0443830</name>
</gene>
<name>A0A0F9T2Y3_9ZZZZ</name>
<dbReference type="AlphaFoldDB" id="A0A0F9T2Y3"/>
<organism evidence="1">
    <name type="scientific">marine sediment metagenome</name>
    <dbReference type="NCBI Taxonomy" id="412755"/>
    <lineage>
        <taxon>unclassified sequences</taxon>
        <taxon>metagenomes</taxon>
        <taxon>ecological metagenomes</taxon>
    </lineage>
</organism>
<comment type="caution">
    <text evidence="1">The sequence shown here is derived from an EMBL/GenBank/DDBJ whole genome shotgun (WGS) entry which is preliminary data.</text>
</comment>